<dbReference type="Proteomes" id="UP000305362">
    <property type="component" value="Unassembled WGS sequence"/>
</dbReference>
<evidence type="ECO:0000256" key="5">
    <source>
        <dbReference type="ARBA" id="ARBA00023136"/>
    </source>
</evidence>
<dbReference type="AlphaFoldDB" id="A0A4T0M6P6"/>
<keyword evidence="4 7" id="KW-1133">Transmembrane helix</keyword>
<protein>
    <submittedName>
        <fullName evidence="8">DUF125-domain-containing protein</fullName>
    </submittedName>
</protein>
<reference evidence="10 11" key="1">
    <citation type="submission" date="2019-03" db="EMBL/GenBank/DDBJ databases">
        <title>Sequencing 25 genomes of Wallemia mellicola.</title>
        <authorList>
            <person name="Gostincar C."/>
        </authorList>
    </citation>
    <scope>NUCLEOTIDE SEQUENCE [LARGE SCALE GENOMIC DNA]</scope>
    <source>
        <strain evidence="9 10">EXF-1277</strain>
        <strain evidence="8 11">EXF-757</strain>
    </source>
</reference>
<dbReference type="PANTHER" id="PTHR31851">
    <property type="entry name" value="FE(2+)/MN(2+) TRANSPORTER PCL1"/>
    <property type="match status" value="1"/>
</dbReference>
<comment type="similarity">
    <text evidence="2">Belongs to the CCC1 family.</text>
</comment>
<dbReference type="GO" id="GO:0030026">
    <property type="term" value="P:intracellular manganese ion homeostasis"/>
    <property type="evidence" value="ECO:0007669"/>
    <property type="project" value="InterPro"/>
</dbReference>
<dbReference type="Proteomes" id="UP000310708">
    <property type="component" value="Unassembled WGS sequence"/>
</dbReference>
<evidence type="ECO:0000256" key="2">
    <source>
        <dbReference type="ARBA" id="ARBA00007049"/>
    </source>
</evidence>
<feature type="transmembrane region" description="Helical" evidence="7">
    <location>
        <begin position="317"/>
        <end position="337"/>
    </location>
</feature>
<evidence type="ECO:0000313" key="9">
    <source>
        <dbReference type="EMBL" id="TIC72028.1"/>
    </source>
</evidence>
<feature type="region of interest" description="Disordered" evidence="6">
    <location>
        <begin position="22"/>
        <end position="59"/>
    </location>
</feature>
<sequence length="343" mass="36820">MVCQNPENCCGGSCLSNKLPKRSQQVRERNESNPVWQTRATSSDEETYAESSSPGKCDKHARGVCCRELKGDDERNLIDPDFVKDAIIGLSDGLAVPPALVAGLAGLGDSKLVILGGLSEIVAGAISMGLGGYLAAEAEMNHFKYLRRVTRQRVARSCAGEMEREVHDVLGSVGLSEEISNEVTTSLTKLEPPAPAQAPSSFLRSLIEKFAKKPTQLHTPEEGDLRWSDEFGLTAFLLKYGEGVEEVPTSKLIKSAITVGMGYAIGGMWPLLPFFFISEAHEAFKISILVTSFVLFTFGILKQYYTGGTGGFGGYLYGGISMLVVGALAAGSAYGLVKAFDTR</sequence>
<evidence type="ECO:0000256" key="4">
    <source>
        <dbReference type="ARBA" id="ARBA00022989"/>
    </source>
</evidence>
<accession>A0A4T0M6P6</accession>
<proteinExistence type="inferred from homology"/>
<evidence type="ECO:0000256" key="3">
    <source>
        <dbReference type="ARBA" id="ARBA00022692"/>
    </source>
</evidence>
<comment type="subcellular location">
    <subcellularLocation>
        <location evidence="1">Endomembrane system</location>
        <topology evidence="1">Multi-pass membrane protein</topology>
    </subcellularLocation>
</comment>
<keyword evidence="5 7" id="KW-0472">Membrane</keyword>
<evidence type="ECO:0000313" key="10">
    <source>
        <dbReference type="Proteomes" id="UP000305362"/>
    </source>
</evidence>
<feature type="transmembrane region" description="Helical" evidence="7">
    <location>
        <begin position="284"/>
        <end position="305"/>
    </location>
</feature>
<evidence type="ECO:0000313" key="11">
    <source>
        <dbReference type="Proteomes" id="UP000310708"/>
    </source>
</evidence>
<organism evidence="8 11">
    <name type="scientific">Wallemia mellicola</name>
    <dbReference type="NCBI Taxonomy" id="1708541"/>
    <lineage>
        <taxon>Eukaryota</taxon>
        <taxon>Fungi</taxon>
        <taxon>Dikarya</taxon>
        <taxon>Basidiomycota</taxon>
        <taxon>Wallemiomycotina</taxon>
        <taxon>Wallemiomycetes</taxon>
        <taxon>Wallemiales</taxon>
        <taxon>Wallemiaceae</taxon>
        <taxon>Wallemia</taxon>
    </lineage>
</organism>
<dbReference type="EMBL" id="SPRV01000001">
    <property type="protein sequence ID" value="TIC72028.1"/>
    <property type="molecule type" value="Genomic_DNA"/>
</dbReference>
<feature type="transmembrane region" description="Helical" evidence="7">
    <location>
        <begin position="256"/>
        <end position="277"/>
    </location>
</feature>
<evidence type="ECO:0000256" key="1">
    <source>
        <dbReference type="ARBA" id="ARBA00004127"/>
    </source>
</evidence>
<dbReference type="InterPro" id="IPR008217">
    <property type="entry name" value="Ccc1_fam"/>
</dbReference>
<evidence type="ECO:0000256" key="6">
    <source>
        <dbReference type="SAM" id="MobiDB-lite"/>
    </source>
</evidence>
<dbReference type="EMBL" id="SPRX01000002">
    <property type="protein sequence ID" value="TIC69800.1"/>
    <property type="molecule type" value="Genomic_DNA"/>
</dbReference>
<evidence type="ECO:0000313" key="8">
    <source>
        <dbReference type="EMBL" id="TIC69800.1"/>
    </source>
</evidence>
<dbReference type="OrthoDB" id="73465at2759"/>
<evidence type="ECO:0000256" key="7">
    <source>
        <dbReference type="SAM" id="Phobius"/>
    </source>
</evidence>
<dbReference type="GO" id="GO:0005384">
    <property type="term" value="F:manganese ion transmembrane transporter activity"/>
    <property type="evidence" value="ECO:0007669"/>
    <property type="project" value="InterPro"/>
</dbReference>
<feature type="compositionally biased region" description="Polar residues" evidence="6">
    <location>
        <begin position="32"/>
        <end position="41"/>
    </location>
</feature>
<comment type="caution">
    <text evidence="8">The sequence shown here is derived from an EMBL/GenBank/DDBJ whole genome shotgun (WGS) entry which is preliminary data.</text>
</comment>
<gene>
    <name evidence="8" type="ORF">E3Q01_00274</name>
    <name evidence="9" type="ORF">E3Q03_00178</name>
</gene>
<name>A0A4T0M6P6_9BASI</name>
<dbReference type="GO" id="GO:0012505">
    <property type="term" value="C:endomembrane system"/>
    <property type="evidence" value="ECO:0007669"/>
    <property type="project" value="UniProtKB-SubCell"/>
</dbReference>
<keyword evidence="3 7" id="KW-0812">Transmembrane</keyword>
<dbReference type="CDD" id="cd02435">
    <property type="entry name" value="CCC1"/>
    <property type="match status" value="1"/>
</dbReference>
<dbReference type="Pfam" id="PF01988">
    <property type="entry name" value="VIT1"/>
    <property type="match status" value="1"/>
</dbReference>